<name>A0ACA9QEE5_9GLOM</name>
<organism evidence="1 2">
    <name type="scientific">Cetraspora pellucida</name>
    <dbReference type="NCBI Taxonomy" id="1433469"/>
    <lineage>
        <taxon>Eukaryota</taxon>
        <taxon>Fungi</taxon>
        <taxon>Fungi incertae sedis</taxon>
        <taxon>Mucoromycota</taxon>
        <taxon>Glomeromycotina</taxon>
        <taxon>Glomeromycetes</taxon>
        <taxon>Diversisporales</taxon>
        <taxon>Gigasporaceae</taxon>
        <taxon>Cetraspora</taxon>
    </lineage>
</organism>
<gene>
    <name evidence="1" type="ORF">SPELUC_LOCUS14361</name>
</gene>
<protein>
    <submittedName>
        <fullName evidence="1">12679_t:CDS:1</fullName>
    </submittedName>
</protein>
<dbReference type="EMBL" id="CAJVPW010041868">
    <property type="protein sequence ID" value="CAG8749141.1"/>
    <property type="molecule type" value="Genomic_DNA"/>
</dbReference>
<accession>A0ACA9QEE5</accession>
<reference evidence="1" key="1">
    <citation type="submission" date="2021-06" db="EMBL/GenBank/DDBJ databases">
        <authorList>
            <person name="Kallberg Y."/>
            <person name="Tangrot J."/>
            <person name="Rosling A."/>
        </authorList>
    </citation>
    <scope>NUCLEOTIDE SEQUENCE</scope>
    <source>
        <strain evidence="1">28 12/20/2015</strain>
    </source>
</reference>
<proteinExistence type="predicted"/>
<keyword evidence="2" id="KW-1185">Reference proteome</keyword>
<feature type="non-terminal residue" evidence="1">
    <location>
        <position position="111"/>
    </location>
</feature>
<dbReference type="Proteomes" id="UP000789366">
    <property type="component" value="Unassembled WGS sequence"/>
</dbReference>
<comment type="caution">
    <text evidence="1">The sequence shown here is derived from an EMBL/GenBank/DDBJ whole genome shotgun (WGS) entry which is preliminary data.</text>
</comment>
<evidence type="ECO:0000313" key="2">
    <source>
        <dbReference type="Proteomes" id="UP000789366"/>
    </source>
</evidence>
<sequence length="111" mass="12956">YWNENESFIKEAENKRQKLLNAEKLTVRYMHPHSKTHSQLLNPTIDSMLLDLLQGSKYFTLQPIDSFQSISSDSFNIIPEYFKNADSLNSTINIPSSKKHSIEFLIDENNY</sequence>
<feature type="non-terminal residue" evidence="1">
    <location>
        <position position="1"/>
    </location>
</feature>
<evidence type="ECO:0000313" key="1">
    <source>
        <dbReference type="EMBL" id="CAG8749141.1"/>
    </source>
</evidence>